<dbReference type="RefSeq" id="WP_133292756.1">
    <property type="nucleotide sequence ID" value="NZ_SMSJ01000123.1"/>
</dbReference>
<dbReference type="AlphaFoldDB" id="A0A4R5Q6U2"/>
<feature type="transmembrane region" description="Helical" evidence="4">
    <location>
        <begin position="236"/>
        <end position="257"/>
    </location>
</feature>
<name>A0A4R5Q6U2_9PROT</name>
<feature type="transmembrane region" description="Helical" evidence="4">
    <location>
        <begin position="353"/>
        <end position="376"/>
    </location>
</feature>
<dbReference type="PROSITE" id="PS50850">
    <property type="entry name" value="MFS"/>
    <property type="match status" value="1"/>
</dbReference>
<feature type="transmembrane region" description="Helical" evidence="4">
    <location>
        <begin position="320"/>
        <end position="341"/>
    </location>
</feature>
<dbReference type="Gene3D" id="1.20.1250.20">
    <property type="entry name" value="MFS general substrate transporter like domains"/>
    <property type="match status" value="1"/>
</dbReference>
<keyword evidence="1 4" id="KW-0812">Transmembrane</keyword>
<feature type="transmembrane region" description="Helical" evidence="4">
    <location>
        <begin position="382"/>
        <end position="403"/>
    </location>
</feature>
<keyword evidence="2 4" id="KW-1133">Transmembrane helix</keyword>
<feature type="transmembrane region" description="Helical" evidence="4">
    <location>
        <begin position="263"/>
        <end position="283"/>
    </location>
</feature>
<evidence type="ECO:0000256" key="4">
    <source>
        <dbReference type="SAM" id="Phobius"/>
    </source>
</evidence>
<evidence type="ECO:0000256" key="2">
    <source>
        <dbReference type="ARBA" id="ARBA00022989"/>
    </source>
</evidence>
<dbReference type="PANTHER" id="PTHR11360:SF290">
    <property type="entry name" value="MONOCARBOXYLATE MFS PERMEASE"/>
    <property type="match status" value="1"/>
</dbReference>
<evidence type="ECO:0000313" key="6">
    <source>
        <dbReference type="EMBL" id="TDH58416.1"/>
    </source>
</evidence>
<reference evidence="6 7" key="1">
    <citation type="journal article" date="2016" name="J. Microbiol.">
        <title>Dankookia rubra gen. nov., sp. nov., an alphaproteobacterium isolated from sediment of a shallow stream.</title>
        <authorList>
            <person name="Kim W.H."/>
            <person name="Kim D.H."/>
            <person name="Kang K."/>
            <person name="Ahn T.Y."/>
        </authorList>
    </citation>
    <scope>NUCLEOTIDE SEQUENCE [LARGE SCALE GENOMIC DNA]</scope>
    <source>
        <strain evidence="6 7">JCM30602</strain>
    </source>
</reference>
<proteinExistence type="predicted"/>
<dbReference type="PANTHER" id="PTHR11360">
    <property type="entry name" value="MONOCARBOXYLATE TRANSPORTER"/>
    <property type="match status" value="1"/>
</dbReference>
<organism evidence="6 7">
    <name type="scientific">Dankookia rubra</name>
    <dbReference type="NCBI Taxonomy" id="1442381"/>
    <lineage>
        <taxon>Bacteria</taxon>
        <taxon>Pseudomonadati</taxon>
        <taxon>Pseudomonadota</taxon>
        <taxon>Alphaproteobacteria</taxon>
        <taxon>Acetobacterales</taxon>
        <taxon>Roseomonadaceae</taxon>
        <taxon>Dankookia</taxon>
    </lineage>
</organism>
<dbReference type="InterPro" id="IPR036259">
    <property type="entry name" value="MFS_trans_sf"/>
</dbReference>
<evidence type="ECO:0000256" key="3">
    <source>
        <dbReference type="ARBA" id="ARBA00023136"/>
    </source>
</evidence>
<gene>
    <name evidence="6" type="ORF">E2C06_32725</name>
</gene>
<feature type="transmembrane region" description="Helical" evidence="4">
    <location>
        <begin position="295"/>
        <end position="314"/>
    </location>
</feature>
<dbReference type="Pfam" id="PF07690">
    <property type="entry name" value="MFS_1"/>
    <property type="match status" value="1"/>
</dbReference>
<comment type="caution">
    <text evidence="6">The sequence shown here is derived from an EMBL/GenBank/DDBJ whole genome shotgun (WGS) entry which is preliminary data.</text>
</comment>
<keyword evidence="3 4" id="KW-0472">Membrane</keyword>
<sequence>MTLAAPPQTAPSELRQHWPAVLACFATATFAWGFGFYGQSVYLAELQRLRGWSASTISGASTLFYLAGALALVRVHAALAHFGPRPVLAGGIVLLGLGASAFASSGTPWQLYAAALLMALGWAGSSTAAISGALVPLYDRQRGLAISLALNGASAAGFTVAPALILLSGWHGLGRAVLEAAGLLLLVVLPLIALGFRRTSAARAGETSAPATGGSARVAPGTAAEALRVRQFWTTAGPFALVLMAQVGFVVHLAAFLQPKLGAAGTAGALSGVAVAAMLGRLTLGLAIDRLDQRWASAASFASQAAALGLMLAVPEPAALYAGCALFGLSVGNVITLPALIIQREFAVRSFGLVLGLSTALAQVTFACGPALLGAIRDAAGSYGPALGLCMALQTSASVLILMGRPRR</sequence>
<feature type="transmembrane region" description="Helical" evidence="4">
    <location>
        <begin position="111"/>
        <end position="136"/>
    </location>
</feature>
<feature type="transmembrane region" description="Helical" evidence="4">
    <location>
        <begin position="87"/>
        <end position="105"/>
    </location>
</feature>
<evidence type="ECO:0000259" key="5">
    <source>
        <dbReference type="PROSITE" id="PS50850"/>
    </source>
</evidence>
<feature type="domain" description="Major facilitator superfamily (MFS) profile" evidence="5">
    <location>
        <begin position="21"/>
        <end position="408"/>
    </location>
</feature>
<feature type="transmembrane region" description="Helical" evidence="4">
    <location>
        <begin position="148"/>
        <end position="170"/>
    </location>
</feature>
<dbReference type="InterPro" id="IPR020846">
    <property type="entry name" value="MFS_dom"/>
</dbReference>
<dbReference type="Proteomes" id="UP000295096">
    <property type="component" value="Unassembled WGS sequence"/>
</dbReference>
<feature type="transmembrane region" description="Helical" evidence="4">
    <location>
        <begin position="20"/>
        <end position="37"/>
    </location>
</feature>
<accession>A0A4R5Q6U2</accession>
<dbReference type="InterPro" id="IPR050327">
    <property type="entry name" value="Proton-linked_MCT"/>
</dbReference>
<evidence type="ECO:0000256" key="1">
    <source>
        <dbReference type="ARBA" id="ARBA00022692"/>
    </source>
</evidence>
<protein>
    <submittedName>
        <fullName evidence="6">MFS transporter</fullName>
    </submittedName>
</protein>
<evidence type="ECO:0000313" key="7">
    <source>
        <dbReference type="Proteomes" id="UP000295096"/>
    </source>
</evidence>
<feature type="transmembrane region" description="Helical" evidence="4">
    <location>
        <begin position="57"/>
        <end position="75"/>
    </location>
</feature>
<keyword evidence="7" id="KW-1185">Reference proteome</keyword>
<dbReference type="EMBL" id="SMSJ01000123">
    <property type="protein sequence ID" value="TDH58416.1"/>
    <property type="molecule type" value="Genomic_DNA"/>
</dbReference>
<dbReference type="GO" id="GO:0022857">
    <property type="term" value="F:transmembrane transporter activity"/>
    <property type="evidence" value="ECO:0007669"/>
    <property type="project" value="InterPro"/>
</dbReference>
<dbReference type="InterPro" id="IPR011701">
    <property type="entry name" value="MFS"/>
</dbReference>
<feature type="transmembrane region" description="Helical" evidence="4">
    <location>
        <begin position="176"/>
        <end position="196"/>
    </location>
</feature>
<dbReference type="SUPFAM" id="SSF103473">
    <property type="entry name" value="MFS general substrate transporter"/>
    <property type="match status" value="1"/>
</dbReference>
<dbReference type="OrthoDB" id="7876195at2"/>